<dbReference type="EMBL" id="JAFNEN010001048">
    <property type="protein sequence ID" value="KAG8175221.1"/>
    <property type="molecule type" value="Genomic_DNA"/>
</dbReference>
<name>A0AAV6TUE1_9ARAC</name>
<reference evidence="2 3" key="1">
    <citation type="journal article" date="2022" name="Nat. Ecol. Evol.">
        <title>A masculinizing supergene underlies an exaggerated male reproductive morph in a spider.</title>
        <authorList>
            <person name="Hendrickx F."/>
            <person name="De Corte Z."/>
            <person name="Sonet G."/>
            <person name="Van Belleghem S.M."/>
            <person name="Kostlbacher S."/>
            <person name="Vangestel C."/>
        </authorList>
    </citation>
    <scope>NUCLEOTIDE SEQUENCE [LARGE SCALE GENOMIC DNA]</scope>
    <source>
        <strain evidence="2">W744_W776</strain>
    </source>
</reference>
<gene>
    <name evidence="2" type="ORF">JTE90_022644</name>
</gene>
<dbReference type="AlphaFoldDB" id="A0AAV6TUE1"/>
<organism evidence="2 3">
    <name type="scientific">Oedothorax gibbosus</name>
    <dbReference type="NCBI Taxonomy" id="931172"/>
    <lineage>
        <taxon>Eukaryota</taxon>
        <taxon>Metazoa</taxon>
        <taxon>Ecdysozoa</taxon>
        <taxon>Arthropoda</taxon>
        <taxon>Chelicerata</taxon>
        <taxon>Arachnida</taxon>
        <taxon>Araneae</taxon>
        <taxon>Araneomorphae</taxon>
        <taxon>Entelegynae</taxon>
        <taxon>Araneoidea</taxon>
        <taxon>Linyphiidae</taxon>
        <taxon>Erigoninae</taxon>
        <taxon>Oedothorax</taxon>
    </lineage>
</organism>
<protein>
    <submittedName>
        <fullName evidence="2">Uncharacterized protein</fullName>
    </submittedName>
</protein>
<sequence>MPYRETAMKYPKRRNGSEYYSNSAAEPFLKDENGRERYARDKNGNEIYPRRRHTLFSRNEEGQEYYARDKNGNEFYPCLNGQSVVIPERLAKFANNTQRYPSDAKGNEYYLQHQGKPYLLRQESGETYWAKTRKGVPMIPWNELQVTDNRPYVCTRDAVGNCVYVHETDLPPSLQSICNCLCHCTTICPKVLDLLLKSLV</sequence>
<evidence type="ECO:0000313" key="2">
    <source>
        <dbReference type="EMBL" id="KAG8175221.1"/>
    </source>
</evidence>
<proteinExistence type="predicted"/>
<keyword evidence="3" id="KW-1185">Reference proteome</keyword>
<dbReference type="Proteomes" id="UP000827092">
    <property type="component" value="Unassembled WGS sequence"/>
</dbReference>
<evidence type="ECO:0000313" key="3">
    <source>
        <dbReference type="Proteomes" id="UP000827092"/>
    </source>
</evidence>
<comment type="caution">
    <text evidence="2">The sequence shown here is derived from an EMBL/GenBank/DDBJ whole genome shotgun (WGS) entry which is preliminary data.</text>
</comment>
<evidence type="ECO:0000256" key="1">
    <source>
        <dbReference type="SAM" id="MobiDB-lite"/>
    </source>
</evidence>
<feature type="region of interest" description="Disordered" evidence="1">
    <location>
        <begin position="1"/>
        <end position="26"/>
    </location>
</feature>
<accession>A0AAV6TUE1</accession>